<sequence>MDCRGYVHAHCPPARLKQESSRERREQAVNRSVPLRGTVACLSRSPVLYPIPTGDTREARSSLAASCRSTFRSAFQLLDRPPPPTKHLNRFKPVCFPTSPLLQGIHKRQANQAQVTSLPRKTRVRPELKRTITASMASAETASFKMPVIPDDYAEQLKKMGLPSYWEENKQRDPRYQWIHPAAEVRDKPQYKGGKGLFATRLIKQGEKYFNGEFMADGMGEVVDIPTLNTWPLDKQMLFLHWCAQISATEILSPRLDEQGQPEDFGAFVNHSCDPNVLFHNGSFDMVVRRDIQPDEEITIDYGQYMISETSVKEFKDTQCGCGAMVCRGHVTWRDHLNPKLIEFYGTNWPPHAIESQIKHGVRSAN</sequence>
<dbReference type="OrthoDB" id="422362at2759"/>
<evidence type="ECO:0000256" key="2">
    <source>
        <dbReference type="ARBA" id="ARBA00022679"/>
    </source>
</evidence>
<evidence type="ECO:0000259" key="5">
    <source>
        <dbReference type="PROSITE" id="PS50868"/>
    </source>
</evidence>
<dbReference type="Proteomes" id="UP000054558">
    <property type="component" value="Unassembled WGS sequence"/>
</dbReference>
<dbReference type="CDD" id="cd08161">
    <property type="entry name" value="SET"/>
    <property type="match status" value="1"/>
</dbReference>
<dbReference type="AlphaFoldDB" id="A0A1Y1I5U0"/>
<keyword evidence="1" id="KW-0489">Methyltransferase</keyword>
<reference evidence="6 7" key="1">
    <citation type="journal article" date="2014" name="Nat. Commun.">
        <title>Klebsormidium flaccidum genome reveals primary factors for plant terrestrial adaptation.</title>
        <authorList>
            <person name="Hori K."/>
            <person name="Maruyama F."/>
            <person name="Fujisawa T."/>
            <person name="Togashi T."/>
            <person name="Yamamoto N."/>
            <person name="Seo M."/>
            <person name="Sato S."/>
            <person name="Yamada T."/>
            <person name="Mori H."/>
            <person name="Tajima N."/>
            <person name="Moriyama T."/>
            <person name="Ikeuchi M."/>
            <person name="Watanabe M."/>
            <person name="Wada H."/>
            <person name="Kobayashi K."/>
            <person name="Saito M."/>
            <person name="Masuda T."/>
            <person name="Sasaki-Sekimoto Y."/>
            <person name="Mashiguchi K."/>
            <person name="Awai K."/>
            <person name="Shimojima M."/>
            <person name="Masuda S."/>
            <person name="Iwai M."/>
            <person name="Nobusawa T."/>
            <person name="Narise T."/>
            <person name="Kondo S."/>
            <person name="Saito H."/>
            <person name="Sato R."/>
            <person name="Murakawa M."/>
            <person name="Ihara Y."/>
            <person name="Oshima-Yamada Y."/>
            <person name="Ohtaka K."/>
            <person name="Satoh M."/>
            <person name="Sonobe K."/>
            <person name="Ishii M."/>
            <person name="Ohtani R."/>
            <person name="Kanamori-Sato M."/>
            <person name="Honoki R."/>
            <person name="Miyazaki D."/>
            <person name="Mochizuki H."/>
            <person name="Umetsu J."/>
            <person name="Higashi K."/>
            <person name="Shibata D."/>
            <person name="Kamiya Y."/>
            <person name="Sato N."/>
            <person name="Nakamura Y."/>
            <person name="Tabata S."/>
            <person name="Ida S."/>
            <person name="Kurokawa K."/>
            <person name="Ohta H."/>
        </authorList>
    </citation>
    <scope>NUCLEOTIDE SEQUENCE [LARGE SCALE GENOMIC DNA]</scope>
    <source>
        <strain evidence="6 7">NIES-2285</strain>
    </source>
</reference>
<keyword evidence="7" id="KW-1185">Reference proteome</keyword>
<dbReference type="PROSITE" id="PS50868">
    <property type="entry name" value="POST_SET"/>
    <property type="match status" value="1"/>
</dbReference>
<evidence type="ECO:0000256" key="3">
    <source>
        <dbReference type="ARBA" id="ARBA00022691"/>
    </source>
</evidence>
<dbReference type="PANTHER" id="PTHR12350">
    <property type="entry name" value="HISTONE-LYSINE N-METHYLTRANSFERASE-RELATED"/>
    <property type="match status" value="1"/>
</dbReference>
<evidence type="ECO:0000313" key="7">
    <source>
        <dbReference type="Proteomes" id="UP000054558"/>
    </source>
</evidence>
<dbReference type="InterPro" id="IPR046341">
    <property type="entry name" value="SET_dom_sf"/>
</dbReference>
<dbReference type="GO" id="GO:0032259">
    <property type="term" value="P:methylation"/>
    <property type="evidence" value="ECO:0007669"/>
    <property type="project" value="UniProtKB-KW"/>
</dbReference>
<protein>
    <recommendedName>
        <fullName evidence="8">SET domain-containing protein</fullName>
    </recommendedName>
</protein>
<keyword evidence="2" id="KW-0808">Transferase</keyword>
<dbReference type="STRING" id="105231.A0A1Y1I5U0"/>
<dbReference type="InterPro" id="IPR053201">
    <property type="entry name" value="Flavunoidine_N-MTase"/>
</dbReference>
<dbReference type="EMBL" id="DF237154">
    <property type="protein sequence ID" value="GAQ84769.1"/>
    <property type="molecule type" value="Genomic_DNA"/>
</dbReference>
<evidence type="ECO:0000256" key="1">
    <source>
        <dbReference type="ARBA" id="ARBA00022603"/>
    </source>
</evidence>
<dbReference type="InterPro" id="IPR003616">
    <property type="entry name" value="Post-SET_dom"/>
</dbReference>
<dbReference type="InterPro" id="IPR001214">
    <property type="entry name" value="SET_dom"/>
</dbReference>
<dbReference type="Pfam" id="PF00856">
    <property type="entry name" value="SET"/>
    <property type="match status" value="1"/>
</dbReference>
<gene>
    <name evidence="6" type="ORF">KFL_002050110</name>
</gene>
<feature type="domain" description="SET" evidence="4">
    <location>
        <begin position="181"/>
        <end position="303"/>
    </location>
</feature>
<evidence type="ECO:0000313" key="6">
    <source>
        <dbReference type="EMBL" id="GAQ84769.1"/>
    </source>
</evidence>
<name>A0A1Y1I5U0_KLENI</name>
<evidence type="ECO:0008006" key="8">
    <source>
        <dbReference type="Google" id="ProtNLM"/>
    </source>
</evidence>
<keyword evidence="3" id="KW-0949">S-adenosyl-L-methionine</keyword>
<evidence type="ECO:0000259" key="4">
    <source>
        <dbReference type="PROSITE" id="PS50280"/>
    </source>
</evidence>
<dbReference type="SUPFAM" id="SSF82199">
    <property type="entry name" value="SET domain"/>
    <property type="match status" value="1"/>
</dbReference>
<dbReference type="Gene3D" id="2.170.270.10">
    <property type="entry name" value="SET domain"/>
    <property type="match status" value="1"/>
</dbReference>
<dbReference type="PROSITE" id="PS50280">
    <property type="entry name" value="SET"/>
    <property type="match status" value="1"/>
</dbReference>
<accession>A0A1Y1I5U0</accession>
<dbReference type="GO" id="GO:0008168">
    <property type="term" value="F:methyltransferase activity"/>
    <property type="evidence" value="ECO:0007669"/>
    <property type="project" value="UniProtKB-KW"/>
</dbReference>
<feature type="domain" description="Post-SET" evidence="5">
    <location>
        <begin position="316"/>
        <end position="332"/>
    </location>
</feature>
<dbReference type="PANTHER" id="PTHR12350:SF19">
    <property type="entry name" value="SET DOMAIN-CONTAINING PROTEIN"/>
    <property type="match status" value="1"/>
</dbReference>
<organism evidence="6 7">
    <name type="scientific">Klebsormidium nitens</name>
    <name type="common">Green alga</name>
    <name type="synonym">Ulothrix nitens</name>
    <dbReference type="NCBI Taxonomy" id="105231"/>
    <lineage>
        <taxon>Eukaryota</taxon>
        <taxon>Viridiplantae</taxon>
        <taxon>Streptophyta</taxon>
        <taxon>Klebsormidiophyceae</taxon>
        <taxon>Klebsormidiales</taxon>
        <taxon>Klebsormidiaceae</taxon>
        <taxon>Klebsormidium</taxon>
    </lineage>
</organism>
<proteinExistence type="predicted"/>